<dbReference type="EMBL" id="JAVDYF010000001">
    <property type="protein sequence ID" value="MDR7354201.1"/>
    <property type="molecule type" value="Genomic_DNA"/>
</dbReference>
<comment type="caution">
    <text evidence="1">The sequence shown here is derived from an EMBL/GenBank/DDBJ whole genome shotgun (WGS) entry which is preliminary data.</text>
</comment>
<proteinExistence type="predicted"/>
<name>A0ABU2B723_9CORY</name>
<evidence type="ECO:0000313" key="1">
    <source>
        <dbReference type="EMBL" id="MDR7354201.1"/>
    </source>
</evidence>
<organism evidence="1 2">
    <name type="scientific">Corynebacterium felinum</name>
    <dbReference type="NCBI Taxonomy" id="131318"/>
    <lineage>
        <taxon>Bacteria</taxon>
        <taxon>Bacillati</taxon>
        <taxon>Actinomycetota</taxon>
        <taxon>Actinomycetes</taxon>
        <taxon>Mycobacteriales</taxon>
        <taxon>Corynebacteriaceae</taxon>
        <taxon>Corynebacterium</taxon>
    </lineage>
</organism>
<keyword evidence="2" id="KW-1185">Reference proteome</keyword>
<accession>A0ABU2B723</accession>
<gene>
    <name evidence="1" type="ORF">J2S37_000739</name>
</gene>
<dbReference type="Proteomes" id="UP001183619">
    <property type="component" value="Unassembled WGS sequence"/>
</dbReference>
<reference evidence="1 2" key="1">
    <citation type="submission" date="2023-07" db="EMBL/GenBank/DDBJ databases">
        <title>Sequencing the genomes of 1000 actinobacteria strains.</title>
        <authorList>
            <person name="Klenk H.-P."/>
        </authorList>
    </citation>
    <scope>NUCLEOTIDE SEQUENCE [LARGE SCALE GENOMIC DNA]</scope>
    <source>
        <strain evidence="1 2">DSM 44508</strain>
    </source>
</reference>
<protein>
    <submittedName>
        <fullName evidence="1">Uncharacterized protein</fullName>
    </submittedName>
</protein>
<sequence>MKPALRMVCYHDVLGSDHVGLRTTATYAATPLRRNRAVVAGRCVVGISYTAKPPSLSGTHLLRTRPMSGELKAR</sequence>
<evidence type="ECO:0000313" key="2">
    <source>
        <dbReference type="Proteomes" id="UP001183619"/>
    </source>
</evidence>